<dbReference type="RefSeq" id="WP_377359531.1">
    <property type="nucleotide sequence ID" value="NZ_JBHTCM010000010.1"/>
</dbReference>
<dbReference type="EMBL" id="JBHTCM010000010">
    <property type="protein sequence ID" value="MFC7334048.1"/>
    <property type="molecule type" value="Genomic_DNA"/>
</dbReference>
<evidence type="ECO:0000313" key="4">
    <source>
        <dbReference type="Proteomes" id="UP001596456"/>
    </source>
</evidence>
<feature type="transmembrane region" description="Helical" evidence="1">
    <location>
        <begin position="326"/>
        <end position="344"/>
    </location>
</feature>
<keyword evidence="4" id="KW-1185">Reference proteome</keyword>
<feature type="transmembrane region" description="Helical" evidence="1">
    <location>
        <begin position="242"/>
        <end position="262"/>
    </location>
</feature>
<feature type="transmembrane region" description="Helical" evidence="1">
    <location>
        <begin position="214"/>
        <end position="236"/>
    </location>
</feature>
<feature type="transmembrane region" description="Helical" evidence="1">
    <location>
        <begin position="131"/>
        <end position="151"/>
    </location>
</feature>
<feature type="transmembrane region" description="Helical" evidence="1">
    <location>
        <begin position="350"/>
        <end position="371"/>
    </location>
</feature>
<evidence type="ECO:0000259" key="2">
    <source>
        <dbReference type="Pfam" id="PF09925"/>
    </source>
</evidence>
<keyword evidence="1" id="KW-0812">Transmembrane</keyword>
<comment type="caution">
    <text evidence="3">The sequence shown here is derived from an EMBL/GenBank/DDBJ whole genome shotgun (WGS) entry which is preliminary data.</text>
</comment>
<feature type="transmembrane region" description="Helical" evidence="1">
    <location>
        <begin position="300"/>
        <end position="319"/>
    </location>
</feature>
<accession>A0ABW2KY39</accession>
<reference evidence="4" key="1">
    <citation type="journal article" date="2019" name="Int. J. Syst. Evol. Microbiol.">
        <title>The Global Catalogue of Microorganisms (GCM) 10K type strain sequencing project: providing services to taxonomists for standard genome sequencing and annotation.</title>
        <authorList>
            <consortium name="The Broad Institute Genomics Platform"/>
            <consortium name="The Broad Institute Genome Sequencing Center for Infectious Disease"/>
            <person name="Wu L."/>
            <person name="Ma J."/>
        </authorList>
    </citation>
    <scope>NUCLEOTIDE SEQUENCE [LARGE SCALE GENOMIC DNA]</scope>
    <source>
        <strain evidence="4">CGMCC 1.16275</strain>
    </source>
</reference>
<dbReference type="Proteomes" id="UP001596456">
    <property type="component" value="Unassembled WGS sequence"/>
</dbReference>
<dbReference type="Pfam" id="PF09925">
    <property type="entry name" value="DUF2157"/>
    <property type="match status" value="1"/>
</dbReference>
<feature type="transmembrane region" description="Helical" evidence="1">
    <location>
        <begin position="158"/>
        <end position="176"/>
    </location>
</feature>
<proteinExistence type="predicted"/>
<feature type="transmembrane region" description="Helical" evidence="1">
    <location>
        <begin position="40"/>
        <end position="64"/>
    </location>
</feature>
<keyword evidence="1" id="KW-0472">Membrane</keyword>
<sequence>MGASLEGRRLDRRIEDWRAAGIVDDATAARIRAFEAGRPGLRLSAVLAILGAFAIALGLAALVAANWQELPVWLKLGGHGVLNAGLGLAAWIWLERDRHGGGTRLRAEAALLLLSVSTLAFVAHVGQSFQLQGGLTGLLGAWLLLTLPLTLTAVRSAFHMALWSLGLLVFGVSLTADQADRLAAADLLATALVLAVAALHAARGLRLPGRWAGLPGSLALGIALVLVCVGTVFWRLSPDGLVLTPADALTGAVVGALALPLAHRAGRRGDGPGTPPLLPVMLALAPAWGLLPHLLPHGPWPAAEALAFCLTGLAVAKLALDGRQLWLFNLAVAAVALRLFLVFLEAAGGLTATGLGLIAGGVLLLGLGWAAQRAMAWAARHAAAPPTGG</sequence>
<evidence type="ECO:0000256" key="1">
    <source>
        <dbReference type="SAM" id="Phobius"/>
    </source>
</evidence>
<protein>
    <submittedName>
        <fullName evidence="3">DUF2157 domain-containing protein</fullName>
    </submittedName>
</protein>
<organism evidence="3 4">
    <name type="scientific">Rhodocista pekingensis</name>
    <dbReference type="NCBI Taxonomy" id="201185"/>
    <lineage>
        <taxon>Bacteria</taxon>
        <taxon>Pseudomonadati</taxon>
        <taxon>Pseudomonadota</taxon>
        <taxon>Alphaproteobacteria</taxon>
        <taxon>Rhodospirillales</taxon>
        <taxon>Azospirillaceae</taxon>
        <taxon>Rhodocista</taxon>
    </lineage>
</organism>
<feature type="transmembrane region" description="Helical" evidence="1">
    <location>
        <begin position="76"/>
        <end position="94"/>
    </location>
</feature>
<evidence type="ECO:0000313" key="3">
    <source>
        <dbReference type="EMBL" id="MFC7334048.1"/>
    </source>
</evidence>
<dbReference type="InterPro" id="IPR018677">
    <property type="entry name" value="DUF2157"/>
</dbReference>
<keyword evidence="1" id="KW-1133">Transmembrane helix</keyword>
<name>A0ABW2KY39_9PROT</name>
<gene>
    <name evidence="3" type="ORF">ACFQPS_12825</name>
</gene>
<feature type="transmembrane region" description="Helical" evidence="1">
    <location>
        <begin position="182"/>
        <end position="202"/>
    </location>
</feature>
<feature type="transmembrane region" description="Helical" evidence="1">
    <location>
        <begin position="106"/>
        <end position="125"/>
    </location>
</feature>
<feature type="domain" description="DUF2157" evidence="2">
    <location>
        <begin position="15"/>
        <end position="154"/>
    </location>
</feature>